<keyword evidence="3" id="KW-0997">Cell inner membrane</keyword>
<keyword evidence="6 9" id="KW-0472">Membrane</keyword>
<dbReference type="EMBL" id="RHFN01000001">
    <property type="protein sequence ID" value="ROU18482.1"/>
    <property type="molecule type" value="Genomic_DNA"/>
</dbReference>
<feature type="transmembrane region" description="Helical" evidence="9">
    <location>
        <begin position="6"/>
        <end position="23"/>
    </location>
</feature>
<dbReference type="RefSeq" id="WP_035891814.1">
    <property type="nucleotide sequence ID" value="NZ_AP022665.1"/>
</dbReference>
<dbReference type="InterPro" id="IPR002810">
    <property type="entry name" value="NfeD-like_C"/>
</dbReference>
<evidence type="ECO:0000256" key="9">
    <source>
        <dbReference type="SAM" id="Phobius"/>
    </source>
</evidence>
<name>A0A378GJZ5_9ENTR</name>
<reference evidence="11 14" key="2">
    <citation type="submission" date="2023-10" db="EMBL/GenBank/DDBJ databases">
        <title>Wastewater isolates of ESBL- and carbapenemase-producing Gram-negative bacteria from New Zealand.</title>
        <authorList>
            <person name="Straub C."/>
            <person name="Weaver L."/>
            <person name="Cornelius A."/>
            <person name="Mcgill E."/>
            <person name="Dyet K."/>
            <person name="White L."/>
            <person name="Pattis I."/>
        </authorList>
    </citation>
    <scope>NUCLEOTIDE SEQUENCE [LARGE SCALE GENOMIC DNA]</scope>
    <source>
        <strain evidence="11 14">ESBL09</strain>
    </source>
</reference>
<dbReference type="Pfam" id="PF01957">
    <property type="entry name" value="NfeD"/>
    <property type="match status" value="1"/>
</dbReference>
<dbReference type="PANTHER" id="PTHR33507:SF3">
    <property type="entry name" value="INNER MEMBRANE PROTEIN YBBJ"/>
    <property type="match status" value="1"/>
</dbReference>
<feature type="transmembrane region" description="Helical" evidence="9">
    <location>
        <begin position="55"/>
        <end position="72"/>
    </location>
</feature>
<organism evidence="12 13">
    <name type="scientific">Kluyvera ascorbata</name>
    <dbReference type="NCBI Taxonomy" id="51288"/>
    <lineage>
        <taxon>Bacteria</taxon>
        <taxon>Pseudomonadati</taxon>
        <taxon>Pseudomonadota</taxon>
        <taxon>Gammaproteobacteria</taxon>
        <taxon>Enterobacterales</taxon>
        <taxon>Enterobacteriaceae</taxon>
        <taxon>Kluyvera</taxon>
    </lineage>
</organism>
<evidence type="ECO:0000256" key="6">
    <source>
        <dbReference type="ARBA" id="ARBA00023136"/>
    </source>
</evidence>
<evidence type="ECO:0000313" key="13">
    <source>
        <dbReference type="Proteomes" id="UP000268051"/>
    </source>
</evidence>
<evidence type="ECO:0000256" key="3">
    <source>
        <dbReference type="ARBA" id="ARBA00022519"/>
    </source>
</evidence>
<dbReference type="FunFam" id="2.40.50.140:FF:000118">
    <property type="entry name" value="NfeD family protein"/>
    <property type="match status" value="1"/>
</dbReference>
<gene>
    <name evidence="12" type="ORF">EB837_01070</name>
    <name evidence="11" type="ORF">V4836_11490</name>
</gene>
<evidence type="ECO:0000256" key="7">
    <source>
        <dbReference type="ARBA" id="ARBA00061418"/>
    </source>
</evidence>
<keyword evidence="5 9" id="KW-1133">Transmembrane helix</keyword>
<protein>
    <recommendedName>
        <fullName evidence="8">Inner membrane protein YbbJ</fullName>
    </recommendedName>
</protein>
<dbReference type="Proteomes" id="UP000268051">
    <property type="component" value="Unassembled WGS sequence"/>
</dbReference>
<dbReference type="GO" id="GO:0005886">
    <property type="term" value="C:plasma membrane"/>
    <property type="evidence" value="ECO:0007669"/>
    <property type="project" value="UniProtKB-SubCell"/>
</dbReference>
<evidence type="ECO:0000256" key="2">
    <source>
        <dbReference type="ARBA" id="ARBA00022475"/>
    </source>
</evidence>
<evidence type="ECO:0000256" key="1">
    <source>
        <dbReference type="ARBA" id="ARBA00004429"/>
    </source>
</evidence>
<evidence type="ECO:0000313" key="11">
    <source>
        <dbReference type="EMBL" id="MEE9654763.1"/>
    </source>
</evidence>
<dbReference type="PANTHER" id="PTHR33507">
    <property type="entry name" value="INNER MEMBRANE PROTEIN YBBJ"/>
    <property type="match status" value="1"/>
</dbReference>
<evidence type="ECO:0000256" key="4">
    <source>
        <dbReference type="ARBA" id="ARBA00022692"/>
    </source>
</evidence>
<dbReference type="Proteomes" id="UP001331691">
    <property type="component" value="Unassembled WGS sequence"/>
</dbReference>
<evidence type="ECO:0000259" key="10">
    <source>
        <dbReference type="Pfam" id="PF01957"/>
    </source>
</evidence>
<dbReference type="GeneID" id="85163349"/>
<comment type="subcellular location">
    <subcellularLocation>
        <location evidence="1">Cell inner membrane</location>
        <topology evidence="1">Multi-pass membrane protein</topology>
    </subcellularLocation>
</comment>
<sequence length="153" mass="16831">MIALVLSHPHLFWLSLGGLLLVAEMLGGSGYLLWSGIAAAVTGAITWLLPIGWEWQGALFAVLTLLAAWLWWKWLTQRTSRQRPSEGQLNQRGQQLLGQRFTLDSTLVNGRGHMRVGDSSWPVAADDDLPAGSKVEVIAVEGIVLRIRLSPPR</sequence>
<proteinExistence type="predicted"/>
<comment type="caution">
    <text evidence="12">The sequence shown here is derived from an EMBL/GenBank/DDBJ whole genome shotgun (WGS) entry which is preliminary data.</text>
</comment>
<dbReference type="OrthoDB" id="6402862at2"/>
<keyword evidence="2" id="KW-1003">Cell membrane</keyword>
<evidence type="ECO:0000313" key="12">
    <source>
        <dbReference type="EMBL" id="ROU18482.1"/>
    </source>
</evidence>
<evidence type="ECO:0000313" key="14">
    <source>
        <dbReference type="Proteomes" id="UP001331691"/>
    </source>
</evidence>
<dbReference type="Gene3D" id="2.40.50.140">
    <property type="entry name" value="Nucleic acid-binding proteins"/>
    <property type="match status" value="1"/>
</dbReference>
<dbReference type="EMBL" id="JAZKKV010000001">
    <property type="protein sequence ID" value="MEE9654763.1"/>
    <property type="molecule type" value="Genomic_DNA"/>
</dbReference>
<feature type="domain" description="NfeD-like C-terminal" evidence="10">
    <location>
        <begin position="94"/>
        <end position="148"/>
    </location>
</feature>
<comment type="similarity">
    <text evidence="7">To M.jannaschii MJ0826.</text>
</comment>
<keyword evidence="14" id="KW-1185">Reference proteome</keyword>
<evidence type="ECO:0000256" key="5">
    <source>
        <dbReference type="ARBA" id="ARBA00022989"/>
    </source>
</evidence>
<evidence type="ECO:0000256" key="8">
    <source>
        <dbReference type="ARBA" id="ARBA00067164"/>
    </source>
</evidence>
<dbReference type="InterPro" id="IPR012340">
    <property type="entry name" value="NA-bd_OB-fold"/>
</dbReference>
<accession>A0A378GJZ5</accession>
<dbReference type="SUPFAM" id="SSF141322">
    <property type="entry name" value="NfeD domain-like"/>
    <property type="match status" value="1"/>
</dbReference>
<dbReference type="InterPro" id="IPR052165">
    <property type="entry name" value="Membrane_assoc_protease"/>
</dbReference>
<reference evidence="12 13" key="1">
    <citation type="submission" date="2018-10" db="EMBL/GenBank/DDBJ databases">
        <title>Horizontal transference of carbapenem resistance between Klebsiella pneumoniae and Kluyvera ascorbata during abdominal infection: a case report.</title>
        <authorList>
            <person name="Raro O.H.F."/>
            <person name="Lima-Morales D."/>
            <person name="Barth A.L."/>
            <person name="Paim T.G.S."/>
            <person name="Mott M.P."/>
            <person name="Riche C.V.W."/>
            <person name="Teixeira U.F."/>
            <person name="Waechter F."/>
            <person name="Dias C.A.G."/>
        </authorList>
    </citation>
    <scope>NUCLEOTIDE SEQUENCE [LARGE SCALE GENOMIC DNA]</scope>
    <source>
        <strain evidence="12 13">OT2</strain>
    </source>
</reference>
<dbReference type="AlphaFoldDB" id="A0A378GJZ5"/>
<keyword evidence="4 9" id="KW-0812">Transmembrane</keyword>